<organism evidence="2 3">
    <name type="scientific">Lasius niger</name>
    <name type="common">Black garden ant</name>
    <dbReference type="NCBI Taxonomy" id="67767"/>
    <lineage>
        <taxon>Eukaryota</taxon>
        <taxon>Metazoa</taxon>
        <taxon>Ecdysozoa</taxon>
        <taxon>Arthropoda</taxon>
        <taxon>Hexapoda</taxon>
        <taxon>Insecta</taxon>
        <taxon>Pterygota</taxon>
        <taxon>Neoptera</taxon>
        <taxon>Endopterygota</taxon>
        <taxon>Hymenoptera</taxon>
        <taxon>Apocrita</taxon>
        <taxon>Aculeata</taxon>
        <taxon>Formicoidea</taxon>
        <taxon>Formicidae</taxon>
        <taxon>Formicinae</taxon>
        <taxon>Lasius</taxon>
        <taxon>Lasius</taxon>
    </lineage>
</organism>
<dbReference type="Gene3D" id="3.60.10.10">
    <property type="entry name" value="Endonuclease/exonuclease/phosphatase"/>
    <property type="match status" value="1"/>
</dbReference>
<dbReference type="CDD" id="cd01650">
    <property type="entry name" value="RT_nLTR_like"/>
    <property type="match status" value="1"/>
</dbReference>
<keyword evidence="2" id="KW-0695">RNA-directed DNA polymerase</keyword>
<name>A0A0J7KF37_LASNI</name>
<dbReference type="PaxDb" id="67767-A0A0J7KF37"/>
<dbReference type="Pfam" id="PF14529">
    <property type="entry name" value="Exo_endo_phos_2"/>
    <property type="match status" value="1"/>
</dbReference>
<proteinExistence type="predicted"/>
<comment type="caution">
    <text evidence="2">The sequence shown here is derived from an EMBL/GenBank/DDBJ whole genome shotgun (WGS) entry which is preliminary data.</text>
</comment>
<dbReference type="InterPro" id="IPR036691">
    <property type="entry name" value="Endo/exonu/phosph_ase_sf"/>
</dbReference>
<dbReference type="InterPro" id="IPR000477">
    <property type="entry name" value="RT_dom"/>
</dbReference>
<keyword evidence="3" id="KW-1185">Reference proteome</keyword>
<dbReference type="SUPFAM" id="SSF56219">
    <property type="entry name" value="DNase I-like"/>
    <property type="match status" value="1"/>
</dbReference>
<keyword evidence="2" id="KW-0808">Transferase</keyword>
<dbReference type="SUPFAM" id="SSF56672">
    <property type="entry name" value="DNA/RNA polymerases"/>
    <property type="match status" value="1"/>
</dbReference>
<dbReference type="Proteomes" id="UP000036403">
    <property type="component" value="Unassembled WGS sequence"/>
</dbReference>
<feature type="domain" description="Reverse transcriptase" evidence="1">
    <location>
        <begin position="390"/>
        <end position="666"/>
    </location>
</feature>
<dbReference type="CDD" id="cd09077">
    <property type="entry name" value="R1-I-EN"/>
    <property type="match status" value="1"/>
</dbReference>
<dbReference type="AlphaFoldDB" id="A0A0J7KF37"/>
<dbReference type="EMBL" id="LBMM01008448">
    <property type="protein sequence ID" value="KMQ88867.1"/>
    <property type="molecule type" value="Genomic_DNA"/>
</dbReference>
<accession>A0A0J7KF37</accession>
<evidence type="ECO:0000259" key="1">
    <source>
        <dbReference type="PROSITE" id="PS50878"/>
    </source>
</evidence>
<evidence type="ECO:0000313" key="3">
    <source>
        <dbReference type="Proteomes" id="UP000036403"/>
    </source>
</evidence>
<dbReference type="PROSITE" id="PS50878">
    <property type="entry name" value="RT_POL"/>
    <property type="match status" value="1"/>
</dbReference>
<dbReference type="OrthoDB" id="7555308at2759"/>
<dbReference type="InterPro" id="IPR043502">
    <property type="entry name" value="DNA/RNA_pol_sf"/>
</dbReference>
<dbReference type="PANTHER" id="PTHR19446">
    <property type="entry name" value="REVERSE TRANSCRIPTASES"/>
    <property type="match status" value="1"/>
</dbReference>
<sequence length="889" mass="101047">MRCGDIHIISCYISPNATRSEFLSFLDELGLSVRILESRILIGGDFNSKSTLWGSPFTNSRGELLEEWAAELDLRLVNTGNLPTCIRPQGQSIIDLTWSTADINNLIENWRVANEIETLSDHEYILITIGHGNRVETTYSRRRPKYPRWKWKNFDLDKFRAALIWSCSVSLNEDGNELVTPDLRERKVRLAMRDACDAATTRAGGRFAKTQAYWWSEEISQLRKTTIQKKRAWTHAKQRRRPADQVDNLWSLYKSRKKKLLRNAINRAKMTAWQELLDTIEDDPWGLPYKLVLKKLRHSTPSLTETLDEETVDSLIGSLFPNGAVHDPLTLWPEPMDWDVTWDILPEEVDEAIKRKAANNAAPGPDGIKANILARVPCEMAPVIEGLYNVCLRAGIFPKEWKRAKLTLIPKGETSQDGEIPKARPICLLDETGKILERIIVNRLTKWMDDNPTHQLSNNQYGFREGRSTCDALSRVQDFIDEAVEQNGVVVAIGIDIANAFNSLPWPAIRRAMEKKEFPEYLRRMIDGYLFERTIEHTDRRGNIRITWMRAGVPQGSVLGPTLWNIGYDCILQEGAEEGCQIICYADDTLVLATADTVERATARANLQVNLVVNRIKRLGLKVSASKTEAVLFRGPRRKIGNFPVVTVDGEFVQVGTSMKYLGVMLDSRMTFQTHFEYIEGKMSKVARALGRLMPNLRGPGEIKRRLYANVILSIVLYAAPIWCDALTSARRNREKLDRLMKVMNICVISAYRTVSLEASSILARIPPLHLLAATRRRVYLRTTDLRNSGQWTKESANAIREAETLIMTRQWEIHLRKPLLAGARTRDAILPSLALWLSREHGGITFHATQLLTGHGCFASYLHRIGKVASPVCEHCDYNQEDTAEHTL</sequence>
<evidence type="ECO:0000313" key="2">
    <source>
        <dbReference type="EMBL" id="KMQ88867.1"/>
    </source>
</evidence>
<reference evidence="2 3" key="1">
    <citation type="submission" date="2015-04" db="EMBL/GenBank/DDBJ databases">
        <title>Lasius niger genome sequencing.</title>
        <authorList>
            <person name="Konorov E.A."/>
            <person name="Nikitin M.A."/>
            <person name="Kirill M.V."/>
            <person name="Chang P."/>
        </authorList>
    </citation>
    <scope>NUCLEOTIDE SEQUENCE [LARGE SCALE GENOMIC DNA]</scope>
    <source>
        <tissue evidence="2">Whole</tissue>
    </source>
</reference>
<gene>
    <name evidence="2" type="ORF">RF55_11576</name>
</gene>
<dbReference type="InterPro" id="IPR005135">
    <property type="entry name" value="Endo/exonuclease/phosphatase"/>
</dbReference>
<dbReference type="Pfam" id="PF00078">
    <property type="entry name" value="RVT_1"/>
    <property type="match status" value="1"/>
</dbReference>
<keyword evidence="2" id="KW-0548">Nucleotidyltransferase</keyword>
<dbReference type="GO" id="GO:0003964">
    <property type="term" value="F:RNA-directed DNA polymerase activity"/>
    <property type="evidence" value="ECO:0007669"/>
    <property type="project" value="UniProtKB-KW"/>
</dbReference>
<protein>
    <submittedName>
        <fullName evidence="2">Reverse transcriptase</fullName>
    </submittedName>
</protein>